<dbReference type="RefSeq" id="WP_161111065.1">
    <property type="nucleotide sequence ID" value="NZ_WWHY01000001.1"/>
</dbReference>
<evidence type="ECO:0000313" key="1">
    <source>
        <dbReference type="EMBL" id="MYR33149.1"/>
    </source>
</evidence>
<dbReference type="InterPro" id="IPR043746">
    <property type="entry name" value="DUF5691"/>
</dbReference>
<gene>
    <name evidence="1" type="ORF">GTW20_12965</name>
</gene>
<sequence>MNPAPETPDWEHLVSTALIGTTRRSVATVAGMPARDEDAEALLDLAALDTIRRQAGYTAHAATPIAPDAPDPRPRVGDAAARLLDLVLSSHPDLLPEWLELAARSGRGVPYERLPDLLDRAYRTAVLRPAVAAAAGPRGAWLAGLNPVWSFVTAEPLPGDTFDEETWKAGGPEERRRTLLALRARDPATAGTLLAEAWPGESKAEVRQALLDALEPHLGPDDEPLLETALDDRGAGVRGRALALLSRLPDSAHAHRLRDHLRRRLRVDRDTSWVFEVDTPEASETGLFRDLALAVPTETRESPRERRERVQVLIVHTPLDVWTERLDTDPAGVLALAAAHPETRDALVDAVCLRGDADWSRAVLDDPEIGLAAVAGDDADGRGRQRLRVLFAPLPAAERCDRVLALLEGITYPEALGRLLLAIDAPWTPGLSEGVARWTARTTERRRVRGHRLLYETIAAHMPPEHLALLPEQAPYEKEADVYFRLRETLRLRQDMHKEL</sequence>
<organism evidence="1 2">
    <name type="scientific">Nocardiopsis alba</name>
    <dbReference type="NCBI Taxonomy" id="53437"/>
    <lineage>
        <taxon>Bacteria</taxon>
        <taxon>Bacillati</taxon>
        <taxon>Actinomycetota</taxon>
        <taxon>Actinomycetes</taxon>
        <taxon>Streptosporangiales</taxon>
        <taxon>Nocardiopsidaceae</taxon>
        <taxon>Nocardiopsis</taxon>
    </lineage>
</organism>
<dbReference type="AlphaFoldDB" id="A0A7K2IT48"/>
<dbReference type="Pfam" id="PF18944">
    <property type="entry name" value="DUF5691"/>
    <property type="match status" value="1"/>
</dbReference>
<evidence type="ECO:0000313" key="2">
    <source>
        <dbReference type="Proteomes" id="UP000467124"/>
    </source>
</evidence>
<name>A0A7K2IT48_9ACTN</name>
<accession>A0A7K2IT48</accession>
<reference evidence="1 2" key="1">
    <citation type="journal article" date="2019" name="Nat. Commun.">
        <title>The antimicrobial potential of Streptomyces from insect microbiomes.</title>
        <authorList>
            <person name="Chevrette M.G."/>
            <person name="Carlson C.M."/>
            <person name="Ortega H.E."/>
            <person name="Thomas C."/>
            <person name="Ananiev G.E."/>
            <person name="Barns K.J."/>
            <person name="Book A.J."/>
            <person name="Cagnazzo J."/>
            <person name="Carlos C."/>
            <person name="Flanigan W."/>
            <person name="Grubbs K.J."/>
            <person name="Horn H.A."/>
            <person name="Hoffmann F.M."/>
            <person name="Klassen J.L."/>
            <person name="Knack J.J."/>
            <person name="Lewin G.R."/>
            <person name="McDonald B.R."/>
            <person name="Muller L."/>
            <person name="Melo W.G.P."/>
            <person name="Pinto-Tomas A.A."/>
            <person name="Schmitz A."/>
            <person name="Wendt-Pienkowski E."/>
            <person name="Wildman S."/>
            <person name="Zhao M."/>
            <person name="Zhang F."/>
            <person name="Bugni T.S."/>
            <person name="Andes D.R."/>
            <person name="Pupo M.T."/>
            <person name="Currie C.R."/>
        </authorList>
    </citation>
    <scope>NUCLEOTIDE SEQUENCE [LARGE SCALE GENOMIC DNA]</scope>
    <source>
        <strain evidence="1 2">SID5840</strain>
    </source>
</reference>
<proteinExistence type="predicted"/>
<protein>
    <submittedName>
        <fullName evidence="1">Uncharacterized protein</fullName>
    </submittedName>
</protein>
<comment type="caution">
    <text evidence="1">The sequence shown here is derived from an EMBL/GenBank/DDBJ whole genome shotgun (WGS) entry which is preliminary data.</text>
</comment>
<dbReference type="Proteomes" id="UP000467124">
    <property type="component" value="Unassembled WGS sequence"/>
</dbReference>
<dbReference type="EMBL" id="WWHY01000001">
    <property type="protein sequence ID" value="MYR33149.1"/>
    <property type="molecule type" value="Genomic_DNA"/>
</dbReference>